<reference evidence="5" key="1">
    <citation type="journal article" date="2021" name="Proc. Natl. Acad. Sci. U.S.A.">
        <title>A Catalog of Tens of Thousands of Viruses from Human Metagenomes Reveals Hidden Associations with Chronic Diseases.</title>
        <authorList>
            <person name="Tisza M.J."/>
            <person name="Buck C.B."/>
        </authorList>
    </citation>
    <scope>NUCLEOTIDE SEQUENCE</scope>
    <source>
        <strain evidence="5">CtZih56</strain>
    </source>
</reference>
<feature type="domain" description="Phage MuF C-terminal" evidence="4">
    <location>
        <begin position="793"/>
        <end position="889"/>
    </location>
</feature>
<evidence type="ECO:0000256" key="1">
    <source>
        <dbReference type="SAM" id="Coils"/>
    </source>
</evidence>
<dbReference type="InterPro" id="IPR041131">
    <property type="entry name" value="MuF_C"/>
</dbReference>
<evidence type="ECO:0000256" key="2">
    <source>
        <dbReference type="SAM" id="MobiDB-lite"/>
    </source>
</evidence>
<feature type="coiled-coil region" evidence="1">
    <location>
        <begin position="1479"/>
        <end position="1543"/>
    </location>
</feature>
<keyword evidence="1" id="KW-0175">Coiled coil</keyword>
<evidence type="ECO:0000259" key="4">
    <source>
        <dbReference type="Pfam" id="PF18819"/>
    </source>
</evidence>
<dbReference type="Pfam" id="PF18819">
    <property type="entry name" value="MuF_C"/>
    <property type="match status" value="1"/>
</dbReference>
<evidence type="ECO:0000259" key="3">
    <source>
        <dbReference type="Pfam" id="PF18814"/>
    </source>
</evidence>
<dbReference type="Pfam" id="PF18814">
    <property type="entry name" value="PBECR5"/>
    <property type="match status" value="1"/>
</dbReference>
<feature type="compositionally biased region" description="Polar residues" evidence="2">
    <location>
        <begin position="47"/>
        <end position="76"/>
    </location>
</feature>
<protein>
    <submittedName>
        <fullName evidence="5">Nuclease</fullName>
    </submittedName>
</protein>
<proteinExistence type="predicted"/>
<feature type="region of interest" description="Disordered" evidence="2">
    <location>
        <begin position="39"/>
        <end position="148"/>
    </location>
</feature>
<name>A0A8S5SGE8_9CAUD</name>
<organism evidence="5">
    <name type="scientific">Podoviridae sp. ctZih56</name>
    <dbReference type="NCBI Taxonomy" id="2827741"/>
    <lineage>
        <taxon>Viruses</taxon>
        <taxon>Duplodnaviria</taxon>
        <taxon>Heunggongvirae</taxon>
        <taxon>Uroviricota</taxon>
        <taxon>Caudoviricetes</taxon>
    </lineage>
</organism>
<dbReference type="EMBL" id="BK032586">
    <property type="protein sequence ID" value="DAF49727.1"/>
    <property type="molecule type" value="Genomic_DNA"/>
</dbReference>
<sequence>MGRLVKIDNRTDNNTVSSGKKGRLVRVSDTPELELGFMIRDAKKQDTPAQRPSSTSGNTARQQPRANSFVQGGSKLQQMEAQREERQQKTQNPAREARAAQIVREAEARSPRARSVQKTSTGTRNDRGSVQRGRNGYTLGEKRSQDTRVGKAAQSIALNTIGSTEMLGEGLKQANENVDILAGDQTYSRLRGQYEQMGRQLNGAVQRYGMDSPEAESIRQSMNALRERLTARRGQIEKTIDTGSHAYRTAQMGQEAASQALEGLSGVGGFLGETALSIADNAALMPLAAINPALPLVIMSIKAAGSRAKELTDQGTAAGEALSRGTVSGIIEGLSENVSLGSLLEMVRTGGRGWLVNLLKQAGVEGAEEITSYLANYAMDKAAQDPNAQFDAGEMLRQGASGALSGLVFGGVGTAVNRLNGYRGVDYSQVDSIQGDGAPSAIERSVQNVRQTLGAEGQSTFDQMRTEVQDPSAAVDYTERFVDAYNKGKRNESIPQAAEMTEAEAETRAAWNAGRVDALTQEGARNKQNQATREAGAGIIRTEYTDSLDQKTVSALDRAAKQLGVTVEFADEVAEGNANAEIQGNRITISKVTDNPVRAVFGHEITHRIQELSADSYAEYKAAVQEVMGDRWALELEDIKARAEQYGLSYSEEQLADEVVADYAGGLLQNEGTLEQFIQSAQSKPTLLQRIAQVFRDLVNKLRGTEKARAERALGKLEKAYREAAKAEQSGGVETRYSIKRTSQMTLEQQLRDYYAGKLKSSDSLYFGATPDTLRSAGLDALPLAFGTADFRKSVKDKHNVPRRAIKKTQDNLQNALFAFSDGSRIGFVVPDIDADGKPLLIGIEKGVQMDAEMVNAIRSMYGLDHPAEWIQNQIESGKTAIVLDEEKANTFLYPYGYKASRKEGIRSMGPSIPSSKENVKRFSLKKPVEETDKLLALHNKDENSILAALDLGGLPMPSIAVVKARDGHSKYGPISLVFNKDTIDPQRSSANKVYGGDAWTPTAPRVDYPVNSKKASQVEHELHRLAGDVSVAGGIFGNSAALRSMGIDDTSTRNTAELAEKLASTDTVRAAYLADQGKSLEPVKMDKVWDRFGNDTLQKVIDRLGVDTLAEMEANLETGESVKGALGENAEVIRDILRDYYREKGEPMLRRMAVKKHWTDAEINERRQTRIDNSMDEVSIFALEDIVHHAWDMYQDGGATKGEIDRMATSDALRSAVDDRAVEEWIAGKLDGLLGEAGIYNGKDPYTPSGNSRSFSQLHYAYTLENIVKAMKEGQEERGGNTWGASAKTLQSVATPEYRSIQEIKADSGRLGMTEEAEYEAKLQAIDDKIDNIITKVKQGNNAHSDNPFVESDIIGGILVDTANGKKTVDAIVKAFSKEGYKIGNQTALDIQSVYKTAAEMPTGYFEAKPQRAVGFDEVLAAVIPSDSSQKLRDALGEAGVRTLEYKAGDEADRLAKINSVENAQFSLKGQGANEALVEKLTRQVRDGKITMDQALEQVRQDAVDRTTAAELRSRKQLEQENDRLRERVSALKAQMKPTEQKTVRKTDTDRVSREIIKAYDSEADAESIRDQVKALGDYLVESGGGDEGVSWEGLMSRALPLGREIVENARVLNDDMAKEYAELRSYLRETKLVISEQDSHDITDYNATRKALMGTVSLRRGENGNVESVYADMAARWPEFFNTEAITHPAEMVEHIREVMDAIKPSYENPHSANLDYAAEMAAQDVIERVLGPDVRQSPETYADRQATALEAQKARYQALLRKEKAKRADAVAELKAKARAKDAARSESRNARDIRGKIERHTKALSKKLLNPTDKSHIPQRLRGPVAKALESINLQGKKEGSKRAEAFTQLKKAYQAIAQDDAGGFIVDPDLLGDQAEGFTGLFDRLIETADTPIHQMNASQLADVWKVVRGLEHAVETAGKTLASEKYAKTQDWVTAFSIDTLTRRPKRNGVMQRFIQDEMDPYTFFHQYGDSGMEVYRMLRNAQDTQTRRISALGEQVQRIIGDADMKKIQTTRHTFTTEEGKTLTLTDGQIMDLYNLARRQQAQEHLMTGGIVQPEIKRSGKQKHIEQGNDSVRITANDIQEIIGVLTPEERAIADGLQKLTTTTLSGWGNEASMGAYGYEKFTQGDYWPIRSAKNALHSNVEKGGNNTRSIKNIGMAKATIPGANNAVEIGDVFDTFSRHAADMIDYSVWLLPMEDAGRLYNYRFRDEKGPTGQTIKGMLDKIGGKGSQQYWARLMEDIQNGINASADTSAERLIQKVVGNTKGARVGANVRVVLQQPTAFLRANAVLSPGSLLKGLAKGVTPGSGWKKAQKWAGIAKIKDVGGFDQGNARSVSQQIYNTQTAMDKLNTVTSWGAEKADALTWGRLWNASEHETKRLHPELEAGSDAFYRKTAEIFTDMIDQSQVVDGILQRSQIMRSGNAFNKMATAFMGEPTKTLNMFIRAWDDFRYETDGKKRTAARGKFARTAVALVATDVVNAFFQALWDAVRDDDKDKTYRQRLWRAMTGLEGDEVTPGDYAKALASGNIADNMNPLGRLPYVKDVLSIWQGYTVERADMDAISDAIKAAQNLNDAIQGKGKRTAWYAAEQLIGTTAVMFGVPVKTVTRDVRGLIRSIAQSTGSWEVVYEAEKFTYKPAANKKQFMDLLWTVKQKDESAYEAIRKDMEEHGYFAEDPKDAYHVVEASPAEQTRAYIDEQMEKRDRENSKSAGKISYEGLMASVTQTSAYQQASAASKNKAADKASALAKGTSTGRSLAGKLEKYKIDPEEYLEYLLWMDKYDEPSKNGKYGSYTNEERKKAIDATNASKSTKAGLWILAGGSEKSNPYD</sequence>
<dbReference type="InterPro" id="IPR040998">
    <property type="entry name" value="PBECR5"/>
</dbReference>
<feature type="domain" description="Barnase-EndoU-ColicinE5/D-RelE like" evidence="3">
    <location>
        <begin position="932"/>
        <end position="1007"/>
    </location>
</feature>
<evidence type="ECO:0000313" key="5">
    <source>
        <dbReference type="EMBL" id="DAF49727.1"/>
    </source>
</evidence>
<feature type="region of interest" description="Disordered" evidence="2">
    <location>
        <begin position="1"/>
        <end position="25"/>
    </location>
</feature>
<feature type="compositionally biased region" description="Basic and acidic residues" evidence="2">
    <location>
        <begin position="1"/>
        <end position="11"/>
    </location>
</feature>
<accession>A0A8S5SGE8</accession>